<dbReference type="OrthoDB" id="1727555at2759"/>
<accession>A0A7J7CCG9</accession>
<evidence type="ECO:0000256" key="5">
    <source>
        <dbReference type="ARBA" id="ARBA00022729"/>
    </source>
</evidence>
<comment type="caution">
    <text evidence="7">The sequence shown here is derived from an EMBL/GenBank/DDBJ whole genome shotgun (WGS) entry which is preliminary data.</text>
</comment>
<sequence>MEQNTKSTLILFQFSILLLASTAATSEAISLNPKYHVHIVNGFKSDILHSHCKSLDDDLGIRQTNPGQEYQWEFSINFWGTTLYYCSFWWNRGRHLNEVFTTKPEFIHYYCGDYNCIWKAQEEGIYAFNSESRTFEFMYKW</sequence>
<evidence type="ECO:0000313" key="7">
    <source>
        <dbReference type="EMBL" id="KAF5731426.1"/>
    </source>
</evidence>
<comment type="similarity">
    <text evidence="2 6">Belongs to the plant self-incompatibility (S1) protein family.</text>
</comment>
<keyword evidence="4 6" id="KW-0964">Secreted</keyword>
<keyword evidence="8" id="KW-1185">Reference proteome</keyword>
<dbReference type="GO" id="GO:0005576">
    <property type="term" value="C:extracellular region"/>
    <property type="evidence" value="ECO:0007669"/>
    <property type="project" value="UniProtKB-SubCell"/>
</dbReference>
<keyword evidence="5 6" id="KW-0732">Signal</keyword>
<evidence type="ECO:0000256" key="2">
    <source>
        <dbReference type="ARBA" id="ARBA00005581"/>
    </source>
</evidence>
<gene>
    <name evidence="7" type="ORF">HS088_TW18G00103</name>
</gene>
<feature type="signal peptide" evidence="6">
    <location>
        <begin position="1"/>
        <end position="28"/>
    </location>
</feature>
<dbReference type="InParanoid" id="A0A7J7CCG9"/>
<dbReference type="GO" id="GO:0060320">
    <property type="term" value="P:rejection of self pollen"/>
    <property type="evidence" value="ECO:0007669"/>
    <property type="project" value="UniProtKB-KW"/>
</dbReference>
<dbReference type="PANTHER" id="PTHR31232:SF164">
    <property type="entry name" value="S-PROTEIN HOMOLOG"/>
    <property type="match status" value="1"/>
</dbReference>
<dbReference type="PANTHER" id="PTHR31232">
    <property type="match status" value="1"/>
</dbReference>
<dbReference type="EMBL" id="JAAARO010000018">
    <property type="protein sequence ID" value="KAF5731426.1"/>
    <property type="molecule type" value="Genomic_DNA"/>
</dbReference>
<evidence type="ECO:0000256" key="4">
    <source>
        <dbReference type="ARBA" id="ARBA00022525"/>
    </source>
</evidence>
<name>A0A7J7CCG9_TRIWF</name>
<comment type="subcellular location">
    <subcellularLocation>
        <location evidence="1 6">Secreted</location>
    </subcellularLocation>
</comment>
<dbReference type="AlphaFoldDB" id="A0A7J7CCG9"/>
<evidence type="ECO:0000313" key="8">
    <source>
        <dbReference type="Proteomes" id="UP000593562"/>
    </source>
</evidence>
<keyword evidence="3 6" id="KW-0713">Self-incompatibility</keyword>
<protein>
    <recommendedName>
        <fullName evidence="6">S-protein homolog</fullName>
    </recommendedName>
</protein>
<dbReference type="Proteomes" id="UP000593562">
    <property type="component" value="Unassembled WGS sequence"/>
</dbReference>
<feature type="chain" id="PRO_5029936578" description="S-protein homolog" evidence="6">
    <location>
        <begin position="29"/>
        <end position="141"/>
    </location>
</feature>
<evidence type="ECO:0000256" key="3">
    <source>
        <dbReference type="ARBA" id="ARBA00022471"/>
    </source>
</evidence>
<organism evidence="7 8">
    <name type="scientific">Tripterygium wilfordii</name>
    <name type="common">Thunder God vine</name>
    <dbReference type="NCBI Taxonomy" id="458696"/>
    <lineage>
        <taxon>Eukaryota</taxon>
        <taxon>Viridiplantae</taxon>
        <taxon>Streptophyta</taxon>
        <taxon>Embryophyta</taxon>
        <taxon>Tracheophyta</taxon>
        <taxon>Spermatophyta</taxon>
        <taxon>Magnoliopsida</taxon>
        <taxon>eudicotyledons</taxon>
        <taxon>Gunneridae</taxon>
        <taxon>Pentapetalae</taxon>
        <taxon>rosids</taxon>
        <taxon>fabids</taxon>
        <taxon>Celastrales</taxon>
        <taxon>Celastraceae</taxon>
        <taxon>Tripterygium</taxon>
    </lineage>
</organism>
<reference evidence="7 8" key="1">
    <citation type="journal article" date="2020" name="Nat. Commun.">
        <title>Genome of Tripterygium wilfordii and identification of cytochrome P450 involved in triptolide biosynthesis.</title>
        <authorList>
            <person name="Tu L."/>
            <person name="Su P."/>
            <person name="Zhang Z."/>
            <person name="Gao L."/>
            <person name="Wang J."/>
            <person name="Hu T."/>
            <person name="Zhou J."/>
            <person name="Zhang Y."/>
            <person name="Zhao Y."/>
            <person name="Liu Y."/>
            <person name="Song Y."/>
            <person name="Tong Y."/>
            <person name="Lu Y."/>
            <person name="Yang J."/>
            <person name="Xu C."/>
            <person name="Jia M."/>
            <person name="Peters R.J."/>
            <person name="Huang L."/>
            <person name="Gao W."/>
        </authorList>
    </citation>
    <scope>NUCLEOTIDE SEQUENCE [LARGE SCALE GENOMIC DNA]</scope>
    <source>
        <strain evidence="8">cv. XIE 37</strain>
        <tissue evidence="7">Leaf</tissue>
    </source>
</reference>
<proteinExistence type="inferred from homology"/>
<dbReference type="InterPro" id="IPR010264">
    <property type="entry name" value="Self-incomp_S1"/>
</dbReference>
<dbReference type="Pfam" id="PF05938">
    <property type="entry name" value="Self-incomp_S1"/>
    <property type="match status" value="1"/>
</dbReference>
<evidence type="ECO:0000256" key="6">
    <source>
        <dbReference type="RuleBase" id="RU367044"/>
    </source>
</evidence>
<evidence type="ECO:0000256" key="1">
    <source>
        <dbReference type="ARBA" id="ARBA00004613"/>
    </source>
</evidence>